<name>B9R6S8_RICCO</name>
<dbReference type="Proteomes" id="UP000008311">
    <property type="component" value="Unassembled WGS sequence"/>
</dbReference>
<keyword evidence="2" id="KW-0812">Transmembrane</keyword>
<evidence type="ECO:0000313" key="3">
    <source>
        <dbReference type="EMBL" id="EEF52208.1"/>
    </source>
</evidence>
<feature type="region of interest" description="Disordered" evidence="1">
    <location>
        <begin position="83"/>
        <end position="195"/>
    </location>
</feature>
<feature type="transmembrane region" description="Helical" evidence="2">
    <location>
        <begin position="20"/>
        <end position="37"/>
    </location>
</feature>
<feature type="compositionally biased region" description="Acidic residues" evidence="1">
    <location>
        <begin position="104"/>
        <end position="137"/>
    </location>
</feature>
<evidence type="ECO:0000313" key="4">
    <source>
        <dbReference type="Proteomes" id="UP000008311"/>
    </source>
</evidence>
<feature type="compositionally biased region" description="Basic and acidic residues" evidence="1">
    <location>
        <begin position="170"/>
        <end position="187"/>
    </location>
</feature>
<dbReference type="AlphaFoldDB" id="B9R6S8"/>
<reference evidence="4" key="1">
    <citation type="journal article" date="2010" name="Nat. Biotechnol.">
        <title>Draft genome sequence of the oilseed species Ricinus communis.</title>
        <authorList>
            <person name="Chan A.P."/>
            <person name="Crabtree J."/>
            <person name="Zhao Q."/>
            <person name="Lorenzi H."/>
            <person name="Orvis J."/>
            <person name="Puiu D."/>
            <person name="Melake-Berhan A."/>
            <person name="Jones K.M."/>
            <person name="Redman J."/>
            <person name="Chen G."/>
            <person name="Cahoon E.B."/>
            <person name="Gedil M."/>
            <person name="Stanke M."/>
            <person name="Haas B.J."/>
            <person name="Wortman J.R."/>
            <person name="Fraser-Liggett C.M."/>
            <person name="Ravel J."/>
            <person name="Rabinowicz P.D."/>
        </authorList>
    </citation>
    <scope>NUCLEOTIDE SEQUENCE [LARGE SCALE GENOMIC DNA]</scope>
    <source>
        <strain evidence="4">cv. Hale</strain>
    </source>
</reference>
<gene>
    <name evidence="3" type="ORF">RCOM_1584930</name>
</gene>
<accession>B9R6S8</accession>
<evidence type="ECO:0000256" key="1">
    <source>
        <dbReference type="SAM" id="MobiDB-lite"/>
    </source>
</evidence>
<keyword evidence="4" id="KW-1185">Reference proteome</keyword>
<protein>
    <submittedName>
        <fullName evidence="3">Uncharacterized protein</fullName>
    </submittedName>
</protein>
<keyword evidence="2" id="KW-0472">Membrane</keyword>
<dbReference type="PANTHER" id="PTHR33700">
    <property type="entry name" value="MYB-LIKE PROTEIN X"/>
    <property type="match status" value="1"/>
</dbReference>
<dbReference type="InParanoid" id="B9R6S8"/>
<dbReference type="PANTHER" id="PTHR33700:SF25">
    <property type="entry name" value="TRANSMEMBRANE PROTEIN"/>
    <property type="match status" value="1"/>
</dbReference>
<proteinExistence type="predicted"/>
<dbReference type="OMA" id="LVICIWL"/>
<keyword evidence="2" id="KW-1133">Transmembrane helix</keyword>
<dbReference type="OrthoDB" id="1928179at2759"/>
<dbReference type="EMBL" id="EQ973772">
    <property type="protein sequence ID" value="EEF52208.1"/>
    <property type="molecule type" value="Genomic_DNA"/>
</dbReference>
<dbReference type="eggNOG" id="ENOG502S55V">
    <property type="taxonomic scope" value="Eukaryota"/>
</dbReference>
<organism evidence="3 4">
    <name type="scientific">Ricinus communis</name>
    <name type="common">Castor bean</name>
    <dbReference type="NCBI Taxonomy" id="3988"/>
    <lineage>
        <taxon>Eukaryota</taxon>
        <taxon>Viridiplantae</taxon>
        <taxon>Streptophyta</taxon>
        <taxon>Embryophyta</taxon>
        <taxon>Tracheophyta</taxon>
        <taxon>Spermatophyta</taxon>
        <taxon>Magnoliopsida</taxon>
        <taxon>eudicotyledons</taxon>
        <taxon>Gunneridae</taxon>
        <taxon>Pentapetalae</taxon>
        <taxon>rosids</taxon>
        <taxon>fabids</taxon>
        <taxon>Malpighiales</taxon>
        <taxon>Euphorbiaceae</taxon>
        <taxon>Acalyphoideae</taxon>
        <taxon>Acalypheae</taxon>
        <taxon>Ricinus</taxon>
    </lineage>
</organism>
<evidence type="ECO:0000256" key="2">
    <source>
        <dbReference type="SAM" id="Phobius"/>
    </source>
</evidence>
<dbReference type="STRING" id="3988.B9R6S8"/>
<dbReference type="KEGG" id="rcu:8288090"/>
<sequence length="368" mass="41343">MLKQSTSRTHRSKGFKVKHFLQICLFLGICIWLLNHLKHSYDKKNAYDNSTGKISEQVQSKYEVVKLGRKHLHPRVDETALGIESQLDKAELEEEVEEIKPQDLEDDERGGGDDEIDGHDQERAEEDESEEVEDLIDVDDRERDVGSEEQESEEKGNRLEDASNNQSRNNGERFPRQAREEHFKGDDASNFVGRDTQTLSTEFEIGGLRKIRVTFESNGRGNVQGEEKVNKFDLANSYFSSESSSYTETSSEEKPEVKLNSNSMLVISSGYRKDKLPKIIQESDANTIGEYTFLQAVSRAKKRSASEAVEGRHSNVDSALSTVTANLDAVDSGVTKHIVKSDTDGGLEDNNGITAINKNNIISSEIHR</sequence>